<dbReference type="InterPro" id="IPR020846">
    <property type="entry name" value="MFS_dom"/>
</dbReference>
<dbReference type="Pfam" id="PF07690">
    <property type="entry name" value="MFS_1"/>
    <property type="match status" value="1"/>
</dbReference>
<keyword evidence="4 6" id="KW-0472">Membrane</keyword>
<dbReference type="PANTHER" id="PTHR23502:SF164">
    <property type="entry name" value="MAJOR FACILITATOR SUPERFAMILY (MFS) PROFILE DOMAIN-CONTAINING PROTEIN"/>
    <property type="match status" value="1"/>
</dbReference>
<feature type="transmembrane region" description="Helical" evidence="6">
    <location>
        <begin position="342"/>
        <end position="362"/>
    </location>
</feature>
<feature type="transmembrane region" description="Helical" evidence="6">
    <location>
        <begin position="485"/>
        <end position="506"/>
    </location>
</feature>
<evidence type="ECO:0000259" key="7">
    <source>
        <dbReference type="PROSITE" id="PS50850"/>
    </source>
</evidence>
<comment type="subcellular location">
    <subcellularLocation>
        <location evidence="1">Membrane</location>
        <topology evidence="1">Multi-pass membrane protein</topology>
    </subcellularLocation>
</comment>
<dbReference type="PROSITE" id="PS50850">
    <property type="entry name" value="MFS"/>
    <property type="match status" value="1"/>
</dbReference>
<feature type="domain" description="Major facilitator superfamily (MFS) profile" evidence="7">
    <location>
        <begin position="77"/>
        <end position="546"/>
    </location>
</feature>
<dbReference type="Proteomes" id="UP001600888">
    <property type="component" value="Unassembled WGS sequence"/>
</dbReference>
<feature type="transmembrane region" description="Helical" evidence="6">
    <location>
        <begin position="521"/>
        <end position="542"/>
    </location>
</feature>
<organism evidence="8 9">
    <name type="scientific">Diaporthe vaccinii</name>
    <dbReference type="NCBI Taxonomy" id="105482"/>
    <lineage>
        <taxon>Eukaryota</taxon>
        <taxon>Fungi</taxon>
        <taxon>Dikarya</taxon>
        <taxon>Ascomycota</taxon>
        <taxon>Pezizomycotina</taxon>
        <taxon>Sordariomycetes</taxon>
        <taxon>Sordariomycetidae</taxon>
        <taxon>Diaporthales</taxon>
        <taxon>Diaporthaceae</taxon>
        <taxon>Diaporthe</taxon>
        <taxon>Diaporthe eres species complex</taxon>
    </lineage>
</organism>
<feature type="transmembrane region" description="Helical" evidence="6">
    <location>
        <begin position="382"/>
        <end position="403"/>
    </location>
</feature>
<comment type="caution">
    <text evidence="8">The sequence shown here is derived from an EMBL/GenBank/DDBJ whole genome shotgun (WGS) entry which is preliminary data.</text>
</comment>
<protein>
    <recommendedName>
        <fullName evidence="7">Major facilitator superfamily (MFS) profile domain-containing protein</fullName>
    </recommendedName>
</protein>
<feature type="region of interest" description="Disordered" evidence="5">
    <location>
        <begin position="564"/>
        <end position="589"/>
    </location>
</feature>
<evidence type="ECO:0000313" key="8">
    <source>
        <dbReference type="EMBL" id="KAL2283814.1"/>
    </source>
</evidence>
<feature type="transmembrane region" description="Helical" evidence="6">
    <location>
        <begin position="451"/>
        <end position="478"/>
    </location>
</feature>
<feature type="transmembrane region" description="Helical" evidence="6">
    <location>
        <begin position="134"/>
        <end position="155"/>
    </location>
</feature>
<evidence type="ECO:0000256" key="6">
    <source>
        <dbReference type="SAM" id="Phobius"/>
    </source>
</evidence>
<dbReference type="Gene3D" id="1.20.1250.20">
    <property type="entry name" value="MFS general substrate transporter like domains"/>
    <property type="match status" value="1"/>
</dbReference>
<evidence type="ECO:0000256" key="4">
    <source>
        <dbReference type="ARBA" id="ARBA00023136"/>
    </source>
</evidence>
<evidence type="ECO:0000256" key="1">
    <source>
        <dbReference type="ARBA" id="ARBA00004141"/>
    </source>
</evidence>
<keyword evidence="9" id="KW-1185">Reference proteome</keyword>
<proteinExistence type="predicted"/>
<evidence type="ECO:0000256" key="5">
    <source>
        <dbReference type="SAM" id="MobiDB-lite"/>
    </source>
</evidence>
<feature type="compositionally biased region" description="Basic and acidic residues" evidence="5">
    <location>
        <begin position="564"/>
        <end position="582"/>
    </location>
</feature>
<keyword evidence="2 6" id="KW-0812">Transmembrane</keyword>
<name>A0ABR4EMY9_9PEZI</name>
<accession>A0ABR4EMY9</accession>
<feature type="transmembrane region" description="Helical" evidence="6">
    <location>
        <begin position="167"/>
        <end position="184"/>
    </location>
</feature>
<sequence length="589" mass="63672">MMSSDTVEEESPRVVSPASTASFYDAPMSPLQKEVSPEALVVGTTQLFEDDTIRFVPMPTPSPKDPLNLPQWRKWAAVAALSLFGALALAAENVIGAMVPVFVLEYAGVDPKVLGEKQQGGGSPLMSGMGGPPLWKVSLLASLPLLVNGIASYFLVPLTIAIGRRPVLLATGAMAWSGGLWAGYSTSLNSHLAARAFQGLGAGAVEALVPLIIQDFMFIHERNRAISLVGATQGLFVLGLGISAPYVVLRVDWRYLYYITAGCGILVWLLLIAFVPETRWIRSDDELAGKQVYALGPGETRPRLDELHYGPRTRTSNFGMFNVRTEWGLAARSIWEMIKTTFFPNVLWVILINSMFSAIQNANAQVVSSVQLAAGWSFETTGLVFVPFVIASPFVWVFGGFLADKISNWHARRNGGRREPEAHLLSLIVPLAAGIVGPIVVGYAGENIGKVPTIVILVGVFLIAFGYLTTSAVVSVYLVESYPRFAGPVLVNVSSLRLVVGFALSFDMTTWVQQLGFMANFAIYGGIMAAFALGGPIMYIYGKRIRAWTAGRLESPYNQMQVDAEKARGQSDEKKVATDDRVAAAPVDS</sequence>
<feature type="transmembrane region" description="Helical" evidence="6">
    <location>
        <begin position="225"/>
        <end position="249"/>
    </location>
</feature>
<dbReference type="InterPro" id="IPR036259">
    <property type="entry name" value="MFS_trans_sf"/>
</dbReference>
<dbReference type="SUPFAM" id="SSF103473">
    <property type="entry name" value="MFS general substrate transporter"/>
    <property type="match status" value="1"/>
</dbReference>
<gene>
    <name evidence="8" type="ORF">FJTKL_09597</name>
</gene>
<keyword evidence="3 6" id="KW-1133">Transmembrane helix</keyword>
<dbReference type="PANTHER" id="PTHR23502">
    <property type="entry name" value="MAJOR FACILITATOR SUPERFAMILY"/>
    <property type="match status" value="1"/>
</dbReference>
<feature type="transmembrane region" description="Helical" evidence="6">
    <location>
        <begin position="424"/>
        <end position="445"/>
    </location>
</feature>
<dbReference type="EMBL" id="JBAWTH010000040">
    <property type="protein sequence ID" value="KAL2283814.1"/>
    <property type="molecule type" value="Genomic_DNA"/>
</dbReference>
<evidence type="ECO:0000256" key="3">
    <source>
        <dbReference type="ARBA" id="ARBA00022989"/>
    </source>
</evidence>
<evidence type="ECO:0000313" key="9">
    <source>
        <dbReference type="Proteomes" id="UP001600888"/>
    </source>
</evidence>
<dbReference type="InterPro" id="IPR011701">
    <property type="entry name" value="MFS"/>
</dbReference>
<feature type="transmembrane region" description="Helical" evidence="6">
    <location>
        <begin position="75"/>
        <end position="103"/>
    </location>
</feature>
<feature type="transmembrane region" description="Helical" evidence="6">
    <location>
        <begin position="196"/>
        <end position="213"/>
    </location>
</feature>
<evidence type="ECO:0000256" key="2">
    <source>
        <dbReference type="ARBA" id="ARBA00022692"/>
    </source>
</evidence>
<feature type="transmembrane region" description="Helical" evidence="6">
    <location>
        <begin position="255"/>
        <end position="275"/>
    </location>
</feature>
<reference evidence="8 9" key="1">
    <citation type="submission" date="2024-03" db="EMBL/GenBank/DDBJ databases">
        <title>A high-quality draft genome sequence of Diaporthe vaccinii, a causative agent of upright dieback and viscid rot disease in cranberry plants.</title>
        <authorList>
            <person name="Sarrasin M."/>
            <person name="Lang B.F."/>
            <person name="Burger G."/>
        </authorList>
    </citation>
    <scope>NUCLEOTIDE SEQUENCE [LARGE SCALE GENOMIC DNA]</scope>
    <source>
        <strain evidence="8 9">IS7</strain>
    </source>
</reference>